<dbReference type="InterPro" id="IPR018972">
    <property type="entry name" value="Sas10_C_dom"/>
</dbReference>
<feature type="region of interest" description="Disordered" evidence="6">
    <location>
        <begin position="1"/>
        <end position="26"/>
    </location>
</feature>
<keyword evidence="4" id="KW-0539">Nucleus</keyword>
<dbReference type="GO" id="GO:0000462">
    <property type="term" value="P:maturation of SSU-rRNA from tricistronic rRNA transcript (SSU-rRNA, 5.8S rRNA, LSU-rRNA)"/>
    <property type="evidence" value="ECO:0007669"/>
    <property type="project" value="TreeGrafter"/>
</dbReference>
<evidence type="ECO:0000256" key="3">
    <source>
        <dbReference type="ARBA" id="ARBA00022553"/>
    </source>
</evidence>
<comment type="subcellular location">
    <subcellularLocation>
        <location evidence="1">Nucleus</location>
    </subcellularLocation>
</comment>
<feature type="domain" description="Sas10 C-terminal" evidence="7">
    <location>
        <begin position="539"/>
        <end position="611"/>
    </location>
</feature>
<dbReference type="OrthoDB" id="1924577at2759"/>
<dbReference type="AlphaFoldDB" id="A0A8H4A9Y8"/>
<name>A0A8H4A9Y8_GIGMA</name>
<feature type="compositionally biased region" description="Basic residues" evidence="6">
    <location>
        <begin position="555"/>
        <end position="584"/>
    </location>
</feature>
<dbReference type="PANTHER" id="PTHR13237">
    <property type="entry name" value="SOMETHING ABOUT SILENCING PROTEIN 10-RELATED"/>
    <property type="match status" value="1"/>
</dbReference>
<feature type="region of interest" description="Disordered" evidence="6">
    <location>
        <begin position="60"/>
        <end position="84"/>
    </location>
</feature>
<sequence length="612" mass="71138">MGKRKRSFRPPPTYETGNDKFDNQGGRIKEITTWDDIEHDSEDDFYAGRDQILLDTYESHKHDESELSEEEVFPLETAASSDEDENEINILEEDSILDSKWGSRKENYYNADEISNLDDAKEEEEEALKLQKKRISQMSEDDFLDIDNKSLEPKMVDRKQIECTDNDFDLMSFDREVLDKERLNLSRDDVAKIVQSESPELIELLNEFKEKSSILWNTVTPLLEKARQKNLIDDPAMKFISIKHQTLVHYLMNISFYLALKSFGAQHLCKHPVIDALEKLRMTWNKLERLERNIGGFIESFVNQIEQADQVSISDVSVTKFASESKGEQHTDIQCRKKSKHKKSKKTNKEMDIVETSPQLQSVANADKDNETSNLQPPVPIVEKKFVSLKKTKHKRKRDPTDFGDLDVLDEIDADEKAHKKKSLRHYASIIDQKLAKREKAILQSGDTDIPYKDNTRTSIKNITADSQMNINADLDEEDWNDYDKNMAADLDNEEDPTDFYNMVKEAKKATKEQRNKQFELEHYKNKITYDDDNVVPEGAKRQINYQILKNKGLTPHRKKEQRNPRVKHRNKYEKAKKKIKSIKRVFSQQEGSYGGEKTGIKTGLSRSIKLE</sequence>
<comment type="similarity">
    <text evidence="2">Belongs to the SAS10 family.</text>
</comment>
<evidence type="ECO:0000256" key="5">
    <source>
        <dbReference type="SAM" id="Coils"/>
    </source>
</evidence>
<evidence type="ECO:0000256" key="2">
    <source>
        <dbReference type="ARBA" id="ARBA00010979"/>
    </source>
</evidence>
<feature type="compositionally biased region" description="Basic and acidic residues" evidence="6">
    <location>
        <begin position="17"/>
        <end position="26"/>
    </location>
</feature>
<dbReference type="EMBL" id="WTPW01000933">
    <property type="protein sequence ID" value="KAF0468861.1"/>
    <property type="molecule type" value="Genomic_DNA"/>
</dbReference>
<feature type="region of interest" description="Disordered" evidence="6">
    <location>
        <begin position="327"/>
        <end position="377"/>
    </location>
</feature>
<dbReference type="PANTHER" id="PTHR13237:SF8">
    <property type="entry name" value="SOMETHING ABOUT SILENCING PROTEIN 10"/>
    <property type="match status" value="1"/>
</dbReference>
<keyword evidence="3" id="KW-0597">Phosphoprotein</keyword>
<keyword evidence="9" id="KW-1185">Reference proteome</keyword>
<evidence type="ECO:0000256" key="1">
    <source>
        <dbReference type="ARBA" id="ARBA00004123"/>
    </source>
</evidence>
<evidence type="ECO:0000256" key="6">
    <source>
        <dbReference type="SAM" id="MobiDB-lite"/>
    </source>
</evidence>
<evidence type="ECO:0000259" key="7">
    <source>
        <dbReference type="Pfam" id="PF09368"/>
    </source>
</evidence>
<evidence type="ECO:0000313" key="8">
    <source>
        <dbReference type="EMBL" id="KAF0468861.1"/>
    </source>
</evidence>
<reference evidence="8 9" key="1">
    <citation type="journal article" date="2019" name="Environ. Microbiol.">
        <title>At the nexus of three kingdoms: the genome of the mycorrhizal fungus Gigaspora margarita provides insights into plant, endobacterial and fungal interactions.</title>
        <authorList>
            <person name="Venice F."/>
            <person name="Ghignone S."/>
            <person name="Salvioli di Fossalunga A."/>
            <person name="Amselem J."/>
            <person name="Novero M."/>
            <person name="Xianan X."/>
            <person name="Sedzielewska Toro K."/>
            <person name="Morin E."/>
            <person name="Lipzen A."/>
            <person name="Grigoriev I.V."/>
            <person name="Henrissat B."/>
            <person name="Martin F.M."/>
            <person name="Bonfante P."/>
        </authorList>
    </citation>
    <scope>NUCLEOTIDE SEQUENCE [LARGE SCALE GENOMIC DNA]</scope>
    <source>
        <strain evidence="8 9">BEG34</strain>
    </source>
</reference>
<dbReference type="InterPro" id="IPR007146">
    <property type="entry name" value="Sas10/Utp3/C1D"/>
</dbReference>
<feature type="compositionally biased region" description="Basic residues" evidence="6">
    <location>
        <begin position="336"/>
        <end position="346"/>
    </location>
</feature>
<keyword evidence="5" id="KW-0175">Coiled coil</keyword>
<organism evidence="8 9">
    <name type="scientific">Gigaspora margarita</name>
    <dbReference type="NCBI Taxonomy" id="4874"/>
    <lineage>
        <taxon>Eukaryota</taxon>
        <taxon>Fungi</taxon>
        <taxon>Fungi incertae sedis</taxon>
        <taxon>Mucoromycota</taxon>
        <taxon>Glomeromycotina</taxon>
        <taxon>Glomeromycetes</taxon>
        <taxon>Diversisporales</taxon>
        <taxon>Gigasporaceae</taxon>
        <taxon>Gigaspora</taxon>
    </lineage>
</organism>
<comment type="caution">
    <text evidence="8">The sequence shown here is derived from an EMBL/GenBank/DDBJ whole genome shotgun (WGS) entry which is preliminary data.</text>
</comment>
<dbReference type="Pfam" id="PF09368">
    <property type="entry name" value="Sas10"/>
    <property type="match status" value="1"/>
</dbReference>
<dbReference type="GO" id="GO:0032040">
    <property type="term" value="C:small-subunit processome"/>
    <property type="evidence" value="ECO:0007669"/>
    <property type="project" value="TreeGrafter"/>
</dbReference>
<proteinExistence type="inferred from homology"/>
<accession>A0A8H4A9Y8</accession>
<dbReference type="Pfam" id="PF04000">
    <property type="entry name" value="Sas10_Utp3"/>
    <property type="match status" value="1"/>
</dbReference>
<protein>
    <submittedName>
        <fullName evidence="8">Sas10 C-terminal domain-containing protein</fullName>
    </submittedName>
</protein>
<feature type="region of interest" description="Disordered" evidence="6">
    <location>
        <begin position="553"/>
        <end position="612"/>
    </location>
</feature>
<evidence type="ECO:0000313" key="9">
    <source>
        <dbReference type="Proteomes" id="UP000439903"/>
    </source>
</evidence>
<dbReference type="Proteomes" id="UP000439903">
    <property type="component" value="Unassembled WGS sequence"/>
</dbReference>
<evidence type="ECO:0000256" key="4">
    <source>
        <dbReference type="ARBA" id="ARBA00023242"/>
    </source>
</evidence>
<gene>
    <name evidence="8" type="ORF">F8M41_025729</name>
</gene>
<feature type="coiled-coil region" evidence="5">
    <location>
        <begin position="114"/>
        <end position="141"/>
    </location>
</feature>